<keyword evidence="7" id="KW-0853">WD repeat</keyword>
<dbReference type="GO" id="GO:0005576">
    <property type="term" value="C:extracellular region"/>
    <property type="evidence" value="ECO:0007669"/>
    <property type="project" value="TreeGrafter"/>
</dbReference>
<dbReference type="AlphaFoldDB" id="A0A5A8DT28"/>
<dbReference type="Pfam" id="PF00400">
    <property type="entry name" value="WD40"/>
    <property type="match status" value="1"/>
</dbReference>
<proteinExistence type="inferred from homology"/>
<feature type="region of interest" description="Disordered" evidence="8">
    <location>
        <begin position="331"/>
        <end position="351"/>
    </location>
</feature>
<evidence type="ECO:0000256" key="2">
    <source>
        <dbReference type="ARBA" id="ARBA00022729"/>
    </source>
</evidence>
<comment type="similarity">
    <text evidence="1">Belongs to the phospholipase B-like family.</text>
</comment>
<evidence type="ECO:0000313" key="9">
    <source>
        <dbReference type="EMBL" id="KAA0168339.1"/>
    </source>
</evidence>
<dbReference type="InterPro" id="IPR007000">
    <property type="entry name" value="PLipase_B-like"/>
</dbReference>
<name>A0A5A8DT28_CAFRO</name>
<protein>
    <submittedName>
        <fullName evidence="9">Uncharacterized protein</fullName>
    </submittedName>
</protein>
<evidence type="ECO:0000256" key="8">
    <source>
        <dbReference type="SAM" id="MobiDB-lite"/>
    </source>
</evidence>
<feature type="repeat" description="WD" evidence="7">
    <location>
        <begin position="198"/>
        <end position="232"/>
    </location>
</feature>
<evidence type="ECO:0000313" key="10">
    <source>
        <dbReference type="Proteomes" id="UP000324907"/>
    </source>
</evidence>
<keyword evidence="3" id="KW-0378">Hydrolase</keyword>
<keyword evidence="5" id="KW-0443">Lipid metabolism</keyword>
<keyword evidence="2" id="KW-0732">Signal</keyword>
<dbReference type="PANTHER" id="PTHR12370">
    <property type="entry name" value="PHOSPHOLIPASE B-RELATED"/>
    <property type="match status" value="1"/>
</dbReference>
<gene>
    <name evidence="9" type="ORF">FNF28_02499</name>
</gene>
<dbReference type="PANTHER" id="PTHR12370:SF3">
    <property type="entry name" value="PHOSPHOLIPASE B-LIKE 2-RELATED"/>
    <property type="match status" value="1"/>
</dbReference>
<evidence type="ECO:0000256" key="5">
    <source>
        <dbReference type="ARBA" id="ARBA00023098"/>
    </source>
</evidence>
<feature type="region of interest" description="Disordered" evidence="8">
    <location>
        <begin position="566"/>
        <end position="607"/>
    </location>
</feature>
<evidence type="ECO:0000256" key="6">
    <source>
        <dbReference type="ARBA" id="ARBA00023180"/>
    </source>
</evidence>
<dbReference type="InterPro" id="IPR036322">
    <property type="entry name" value="WD40_repeat_dom_sf"/>
</dbReference>
<keyword evidence="6" id="KW-0325">Glycoprotein</keyword>
<evidence type="ECO:0000256" key="4">
    <source>
        <dbReference type="ARBA" id="ARBA00022963"/>
    </source>
</evidence>
<feature type="compositionally biased region" description="Low complexity" evidence="8">
    <location>
        <begin position="585"/>
        <end position="595"/>
    </location>
</feature>
<evidence type="ECO:0000256" key="7">
    <source>
        <dbReference type="PROSITE-ProRule" id="PRU00221"/>
    </source>
</evidence>
<dbReference type="Gene3D" id="3.60.60.30">
    <property type="match status" value="1"/>
</dbReference>
<reference evidence="9 10" key="1">
    <citation type="submission" date="2019-07" db="EMBL/GenBank/DDBJ databases">
        <title>Genomes of Cafeteria roenbergensis.</title>
        <authorList>
            <person name="Fischer M.G."/>
            <person name="Hackl T."/>
            <person name="Roman M."/>
        </authorList>
    </citation>
    <scope>NUCLEOTIDE SEQUENCE [LARGE SCALE GENOMIC DNA]</scope>
    <source>
        <strain evidence="9 10">RCC970-E3</strain>
    </source>
</reference>
<evidence type="ECO:0000256" key="1">
    <source>
        <dbReference type="ARBA" id="ARBA00007835"/>
    </source>
</evidence>
<dbReference type="InterPro" id="IPR001680">
    <property type="entry name" value="WD40_rpt"/>
</dbReference>
<dbReference type="SMART" id="SM00320">
    <property type="entry name" value="WD40"/>
    <property type="match status" value="3"/>
</dbReference>
<dbReference type="Gene3D" id="2.130.10.10">
    <property type="entry name" value="YVTN repeat-like/Quinoprotein amine dehydrogenase"/>
    <property type="match status" value="1"/>
</dbReference>
<dbReference type="PROSITE" id="PS50082">
    <property type="entry name" value="WD_REPEATS_2"/>
    <property type="match status" value="1"/>
</dbReference>
<comment type="caution">
    <text evidence="9">The sequence shown here is derived from an EMBL/GenBank/DDBJ whole genome shotgun (WGS) entry which is preliminary data.</text>
</comment>
<keyword evidence="4" id="KW-0442">Lipid degradation</keyword>
<dbReference type="InterPro" id="IPR015943">
    <property type="entry name" value="WD40/YVTN_repeat-like_dom_sf"/>
</dbReference>
<dbReference type="SUPFAM" id="SSF50978">
    <property type="entry name" value="WD40 repeat-like"/>
    <property type="match status" value="1"/>
</dbReference>
<dbReference type="Proteomes" id="UP000324907">
    <property type="component" value="Unassembled WGS sequence"/>
</dbReference>
<accession>A0A5A8DT28</accession>
<evidence type="ECO:0000256" key="3">
    <source>
        <dbReference type="ARBA" id="ARBA00022801"/>
    </source>
</evidence>
<dbReference type="EMBL" id="VLTL01000028">
    <property type="protein sequence ID" value="KAA0168339.1"/>
    <property type="molecule type" value="Genomic_DNA"/>
</dbReference>
<dbReference type="PROSITE" id="PS50294">
    <property type="entry name" value="WD_REPEATS_REGION"/>
    <property type="match status" value="1"/>
</dbReference>
<dbReference type="GO" id="GO:0004620">
    <property type="term" value="F:phospholipase activity"/>
    <property type="evidence" value="ECO:0007669"/>
    <property type="project" value="InterPro"/>
</dbReference>
<dbReference type="Pfam" id="PF04916">
    <property type="entry name" value="Phospholip_B"/>
    <property type="match status" value="1"/>
</dbReference>
<sequence>MAASDAEAPLLVGVETEARAPVWAVSCVPVPDDKHGRFRVLACAGGGQNETPNSLTLYEGSAGPITPETGGRLEPLREVYSQVFPREDLVTGCSPSDAGTWYANANDTCKILTPVVGVTMGRASADDCSASGFLREVASMRTVFGADADGGMTQECAVALNEHTVATGGSDGVVRIWIVARNDEGLEVRVEARIWQALPSHGAEVTSVATGKGGRWLASTARNSSVRLWKLSKNIVHELPSAAMRATGGEVPASVRKRSRRPPTKAEFRAHKAVFEDESRSIVVLESSMAAWTVLSRWRFLVPDDPAIASCPYPELVGEAARYASDPTDPAFSSSLRFTPPESPSRSPTDLPKARWHCVDVRAVSEAPGYSLAVGFADQQAVADEYARVNPARRSALLDAASDLRAATDERRCRRYALGDSTGTVRVLDENWDTLCVRKQHNCPVDSVALTPNCRAVVSGASRDRRITAIRVARDPPPRGPCGGLGLACTIVAVVVAGLSVLLGALAIEGVPEQMGMAPGTHAIVQAAASTAGAVSWEALVVGASMAWAGTLFAAQAANSALSAMMAPSPGEPAVNDEGLPSEPASDADSADAAATTPQALGGDVVSGEVMPDGSAAGLEMKALTAVCALAFMACQAWQAGANRMEPLSKRHAHSEALRASPYTYCFAGPDGQLRTSSVLPSGTPWLSRAQFEDQIDENGWTFLRLEGRKSSNDTETAFAAGFLEGALTWQRISQFAFNTAVNATLGKPLEDWLARNADFVAAGVKANASTSPFWHQVGLMGAQTAGLEAGYASAAPPSASLLPVAFRNMQIGGDLEDLASAVSAQTGIPVEGLIPSAAMRARLGIKARGDGWGGGGHCSALVKLTADDLLIAQATWGSLNDLTRVFKRYDLPYRATAGGQEAVSRPTVFMSSYPGTLFSSDDYYVTAGADAQDPGMVVLETTIGNSNPTLWKFVQPQSVLEWVRNSVANRLGATGEQWCEVFSTLNSGTYNNEFIILDNSRVQLRKGSPPVLSAGALTMLDQLPGYVEYHDITDRLRTETYVPSYNVPAFPDVFERSGLIPIEKKLGPWFSYNATARALIFARNHTDVRGLDGMRAIMRYNNFLFDPISRQGQEGLWPPSSAENAIACRDDLNPANGTYAISALGHRNHVETDCKITSARLLRGEAVSTTDADGSGTLVGGTRYASVVISGPTHSGNMPPFRFSTSSFSPPPAHVGLPDLFAFDWVTAAL</sequence>
<dbReference type="GO" id="GO:0009395">
    <property type="term" value="P:phospholipid catabolic process"/>
    <property type="evidence" value="ECO:0007669"/>
    <property type="project" value="TreeGrafter"/>
</dbReference>
<organism evidence="9 10">
    <name type="scientific">Cafeteria roenbergensis</name>
    <name type="common">Marine flagellate</name>
    <dbReference type="NCBI Taxonomy" id="33653"/>
    <lineage>
        <taxon>Eukaryota</taxon>
        <taxon>Sar</taxon>
        <taxon>Stramenopiles</taxon>
        <taxon>Bigyra</taxon>
        <taxon>Opalozoa</taxon>
        <taxon>Bicosoecida</taxon>
        <taxon>Cafeteriaceae</taxon>
        <taxon>Cafeteria</taxon>
    </lineage>
</organism>